<evidence type="ECO:0000256" key="1">
    <source>
        <dbReference type="SAM" id="MobiDB-lite"/>
    </source>
</evidence>
<sequence length="236" mass="27122">MKASDPDWRCDNVDIITQSDILSMMFAWIQDDQSPSFVIETSMVEKTLFITLFGDEKASGGSGEDESPGAVPAPSPTTVGQHHIVEYSFGGLELLVTSPGHLVHSTRWGNEVCFARILPADGRPEPCWRRVLPLLWFSGTHTCVTGSVSDGVFKEDNQWYVNRKIRKWEGRDDIREHMKTMFWLLRCMRMVTMWQWFSESCWIRFESNGGCKRLEIYIASRAKQLPILFGEFWDNT</sequence>
<comment type="caution">
    <text evidence="2">The sequence shown here is derived from an EMBL/GenBank/DDBJ whole genome shotgun (WGS) entry which is preliminary data.</text>
</comment>
<evidence type="ECO:0000313" key="2">
    <source>
        <dbReference type="EMBL" id="KAF4949817.1"/>
    </source>
</evidence>
<name>A0A8H4WTL8_9HYPO</name>
<organism evidence="2 3">
    <name type="scientific">Fusarium gaditjirri</name>
    <dbReference type="NCBI Taxonomy" id="282569"/>
    <lineage>
        <taxon>Eukaryota</taxon>
        <taxon>Fungi</taxon>
        <taxon>Dikarya</taxon>
        <taxon>Ascomycota</taxon>
        <taxon>Pezizomycotina</taxon>
        <taxon>Sordariomycetes</taxon>
        <taxon>Hypocreomycetidae</taxon>
        <taxon>Hypocreales</taxon>
        <taxon>Nectriaceae</taxon>
        <taxon>Fusarium</taxon>
        <taxon>Fusarium nisikadoi species complex</taxon>
    </lineage>
</organism>
<dbReference type="OrthoDB" id="420564at2759"/>
<keyword evidence="3" id="KW-1185">Reference proteome</keyword>
<dbReference type="AlphaFoldDB" id="A0A8H4WTL8"/>
<reference evidence="2" key="1">
    <citation type="journal article" date="2020" name="BMC Genomics">
        <title>Correction to: Identification and distribution of gene clusters required for synthesis of sphingolipid metabolism inhibitors in diverse species of the filamentous fungus Fusarium.</title>
        <authorList>
            <person name="Kim H.S."/>
            <person name="Lohmar J.M."/>
            <person name="Busman M."/>
            <person name="Brown D.W."/>
            <person name="Naumann T.A."/>
            <person name="Divon H.H."/>
            <person name="Lysoe E."/>
            <person name="Uhlig S."/>
            <person name="Proctor R.H."/>
        </authorList>
    </citation>
    <scope>NUCLEOTIDE SEQUENCE</scope>
    <source>
        <strain evidence="2">NRRL 45417</strain>
    </source>
</reference>
<reference evidence="2" key="2">
    <citation type="submission" date="2020-05" db="EMBL/GenBank/DDBJ databases">
        <authorList>
            <person name="Kim H.-S."/>
            <person name="Proctor R.H."/>
            <person name="Brown D.W."/>
        </authorList>
    </citation>
    <scope>NUCLEOTIDE SEQUENCE</scope>
    <source>
        <strain evidence="2">NRRL 45417</strain>
    </source>
</reference>
<evidence type="ECO:0000313" key="3">
    <source>
        <dbReference type="Proteomes" id="UP000604273"/>
    </source>
</evidence>
<dbReference type="Proteomes" id="UP000604273">
    <property type="component" value="Unassembled WGS sequence"/>
</dbReference>
<proteinExistence type="predicted"/>
<dbReference type="EMBL" id="JABFAI010000228">
    <property type="protein sequence ID" value="KAF4949817.1"/>
    <property type="molecule type" value="Genomic_DNA"/>
</dbReference>
<accession>A0A8H4WTL8</accession>
<feature type="region of interest" description="Disordered" evidence="1">
    <location>
        <begin position="58"/>
        <end position="77"/>
    </location>
</feature>
<gene>
    <name evidence="2" type="ORF">FGADI_8614</name>
</gene>
<protein>
    <submittedName>
        <fullName evidence="2">Uncharacterized protein</fullName>
    </submittedName>
</protein>